<evidence type="ECO:0000313" key="8">
    <source>
        <dbReference type="Proteomes" id="UP000199664"/>
    </source>
</evidence>
<evidence type="ECO:0000256" key="6">
    <source>
        <dbReference type="SAM" id="Phobius"/>
    </source>
</evidence>
<dbReference type="Proteomes" id="UP000199664">
    <property type="component" value="Unassembled WGS sequence"/>
</dbReference>
<proteinExistence type="predicted"/>
<dbReference type="Pfam" id="PF01810">
    <property type="entry name" value="LysE"/>
    <property type="match status" value="1"/>
</dbReference>
<dbReference type="RefSeq" id="WP_091836527.1">
    <property type="nucleotide sequence ID" value="NZ_FOAN01000005.1"/>
</dbReference>
<keyword evidence="2" id="KW-1003">Cell membrane</keyword>
<dbReference type="PANTHER" id="PTHR30086">
    <property type="entry name" value="ARGININE EXPORTER PROTEIN ARGO"/>
    <property type="match status" value="1"/>
</dbReference>
<evidence type="ECO:0000256" key="5">
    <source>
        <dbReference type="ARBA" id="ARBA00023136"/>
    </source>
</evidence>
<dbReference type="GO" id="GO:0015171">
    <property type="term" value="F:amino acid transmembrane transporter activity"/>
    <property type="evidence" value="ECO:0007669"/>
    <property type="project" value="TreeGrafter"/>
</dbReference>
<accession>A0A1H7SVV1</accession>
<dbReference type="PANTHER" id="PTHR30086:SF20">
    <property type="entry name" value="ARGININE EXPORTER PROTEIN ARGO-RELATED"/>
    <property type="match status" value="1"/>
</dbReference>
<keyword evidence="8" id="KW-1185">Reference proteome</keyword>
<dbReference type="InterPro" id="IPR001123">
    <property type="entry name" value="LeuE-type"/>
</dbReference>
<dbReference type="GO" id="GO:0005886">
    <property type="term" value="C:plasma membrane"/>
    <property type="evidence" value="ECO:0007669"/>
    <property type="project" value="UniProtKB-SubCell"/>
</dbReference>
<dbReference type="EMBL" id="FOAN01000005">
    <property type="protein sequence ID" value="SEL76485.1"/>
    <property type="molecule type" value="Genomic_DNA"/>
</dbReference>
<sequence>MSPESIMPLIAFAAISTVTPGATTTLATASGAHFGFRRSLPFMIGVAIGLAGMAVAAAAGLAGLLLAMPSLEFAMKLAGSAYLLWLAIRIGRSGRPHLDRSIAKPTSFAGALWIQLQNPKGWAMTLGAAASFGELARGAGELAALLGTVFGVLALLSLMLWCVAGLLLARLLTQAWQWRALNIALALALAASIATMWR</sequence>
<dbReference type="STRING" id="1036779.SAMN04515666_105232"/>
<dbReference type="GO" id="GO:0033228">
    <property type="term" value="P:cysteine export across plasma membrane"/>
    <property type="evidence" value="ECO:0007669"/>
    <property type="project" value="TreeGrafter"/>
</dbReference>
<feature type="transmembrane region" description="Helical" evidence="6">
    <location>
        <begin position="43"/>
        <end position="66"/>
    </location>
</feature>
<dbReference type="OrthoDB" id="9812084at2"/>
<evidence type="ECO:0000256" key="1">
    <source>
        <dbReference type="ARBA" id="ARBA00004651"/>
    </source>
</evidence>
<evidence type="ECO:0000256" key="2">
    <source>
        <dbReference type="ARBA" id="ARBA00022475"/>
    </source>
</evidence>
<feature type="transmembrane region" description="Helical" evidence="6">
    <location>
        <begin position="180"/>
        <end position="197"/>
    </location>
</feature>
<comment type="subcellular location">
    <subcellularLocation>
        <location evidence="1">Cell membrane</location>
        <topology evidence="1">Multi-pass membrane protein</topology>
    </subcellularLocation>
</comment>
<keyword evidence="4 6" id="KW-1133">Transmembrane helix</keyword>
<name>A0A1H7SVV1_9HYPH</name>
<gene>
    <name evidence="7" type="ORF">SAMN04515666_105232</name>
</gene>
<keyword evidence="5 6" id="KW-0472">Membrane</keyword>
<evidence type="ECO:0000313" key="7">
    <source>
        <dbReference type="EMBL" id="SEL76485.1"/>
    </source>
</evidence>
<dbReference type="AlphaFoldDB" id="A0A1H7SVV1"/>
<protein>
    <submittedName>
        <fullName evidence="7">Threonine/homoserine/homoserine lactone efflux protein</fullName>
    </submittedName>
</protein>
<reference evidence="8" key="1">
    <citation type="submission" date="2016-10" db="EMBL/GenBank/DDBJ databases">
        <authorList>
            <person name="Varghese N."/>
            <person name="Submissions S."/>
        </authorList>
    </citation>
    <scope>NUCLEOTIDE SEQUENCE [LARGE SCALE GENOMIC DNA]</scope>
    <source>
        <strain evidence="8">LMG 26383,CCUG 61248,R- 45681</strain>
    </source>
</reference>
<organism evidence="7 8">
    <name type="scientific">Bosea lupini</name>
    <dbReference type="NCBI Taxonomy" id="1036779"/>
    <lineage>
        <taxon>Bacteria</taxon>
        <taxon>Pseudomonadati</taxon>
        <taxon>Pseudomonadota</taxon>
        <taxon>Alphaproteobacteria</taxon>
        <taxon>Hyphomicrobiales</taxon>
        <taxon>Boseaceae</taxon>
        <taxon>Bosea</taxon>
    </lineage>
</organism>
<evidence type="ECO:0000256" key="4">
    <source>
        <dbReference type="ARBA" id="ARBA00022989"/>
    </source>
</evidence>
<feature type="transmembrane region" description="Helical" evidence="6">
    <location>
        <begin position="142"/>
        <end position="168"/>
    </location>
</feature>
<keyword evidence="3 6" id="KW-0812">Transmembrane</keyword>
<evidence type="ECO:0000256" key="3">
    <source>
        <dbReference type="ARBA" id="ARBA00022692"/>
    </source>
</evidence>